<dbReference type="PANTHER" id="PTHR11527">
    <property type="entry name" value="HEAT-SHOCK PROTEIN 20 FAMILY MEMBER"/>
    <property type="match status" value="1"/>
</dbReference>
<feature type="region of interest" description="Disordered" evidence="1">
    <location>
        <begin position="1"/>
        <end position="25"/>
    </location>
</feature>
<dbReference type="PROSITE" id="PS01031">
    <property type="entry name" value="SHSP"/>
    <property type="match status" value="1"/>
</dbReference>
<accession>M1Q1D3</accession>
<reference evidence="4" key="1">
    <citation type="journal article" date="2013" name="Syst. Appl. Microbiol.">
        <title>New insights into the archaeal diversity of a hypersaline microbial mat obtained by a metagenomic approach.</title>
        <authorList>
            <person name="Lopez-Lopez A."/>
            <person name="Richter M."/>
            <person name="Pena A."/>
            <person name="Tamames J."/>
            <person name="Rossello-Mora R."/>
        </authorList>
    </citation>
    <scope>NUCLEOTIDE SEQUENCE</scope>
</reference>
<dbReference type="InterPro" id="IPR031107">
    <property type="entry name" value="Small_HSP"/>
</dbReference>
<dbReference type="InterPro" id="IPR007052">
    <property type="entry name" value="CS_dom"/>
</dbReference>
<dbReference type="Gene3D" id="2.60.40.790">
    <property type="match status" value="1"/>
</dbReference>
<evidence type="ECO:0000313" key="4">
    <source>
        <dbReference type="EMBL" id="AGF93042.1"/>
    </source>
</evidence>
<dbReference type="SUPFAM" id="SSF49764">
    <property type="entry name" value="HSP20-like chaperones"/>
    <property type="match status" value="1"/>
</dbReference>
<name>M1Q1D3_9ZZZZ</name>
<organism evidence="4">
    <name type="scientific">uncultured organism</name>
    <dbReference type="NCBI Taxonomy" id="155900"/>
    <lineage>
        <taxon>unclassified sequences</taxon>
        <taxon>environmental samples</taxon>
    </lineage>
</organism>
<dbReference type="PROSITE" id="PS51203">
    <property type="entry name" value="CS"/>
    <property type="match status" value="1"/>
</dbReference>
<feature type="compositionally biased region" description="Basic and acidic residues" evidence="1">
    <location>
        <begin position="8"/>
        <end position="25"/>
    </location>
</feature>
<protein>
    <submittedName>
        <fullName evidence="4">Heat shock protein Hsp20</fullName>
    </submittedName>
</protein>
<dbReference type="InterPro" id="IPR002068">
    <property type="entry name" value="A-crystallin/Hsp20_dom"/>
</dbReference>
<evidence type="ECO:0000259" key="3">
    <source>
        <dbReference type="PROSITE" id="PS51203"/>
    </source>
</evidence>
<feature type="domain" description="SHSP" evidence="2">
    <location>
        <begin position="63"/>
        <end position="176"/>
    </location>
</feature>
<feature type="domain" description="CS" evidence="3">
    <location>
        <begin position="68"/>
        <end position="174"/>
    </location>
</feature>
<evidence type="ECO:0000259" key="2">
    <source>
        <dbReference type="PROSITE" id="PS01031"/>
    </source>
</evidence>
<proteinExistence type="predicted"/>
<dbReference type="Pfam" id="PF00011">
    <property type="entry name" value="HSP20"/>
    <property type="match status" value="1"/>
</dbReference>
<keyword evidence="4" id="KW-0346">Stress response</keyword>
<dbReference type="InterPro" id="IPR008978">
    <property type="entry name" value="HSP20-like_chaperone"/>
</dbReference>
<gene>
    <name evidence="4" type="ORF">FLSS-8_0012</name>
</gene>
<dbReference type="EMBL" id="JX684080">
    <property type="protein sequence ID" value="AGF93042.1"/>
    <property type="molecule type" value="Genomic_DNA"/>
</dbReference>
<sequence length="176" mass="20621">MAEEKEDDDIKEKEEGKGSELAERREDMFMNPFKEMESLFEDLDNTFDRFFGKPLTRRSRGRSGFSSLRGPACDLRDMGDSYLCEVDLPGMSKDDIEVEVREDRLKIKGEVKRETKEESEDYVRQERRYRSFNRDLQLPDDVISDEAEATLENGVLKVKLPKKEPEKKKGKKLEIK</sequence>
<dbReference type="AlphaFoldDB" id="M1Q1D3"/>
<evidence type="ECO:0000256" key="1">
    <source>
        <dbReference type="SAM" id="MobiDB-lite"/>
    </source>
</evidence>
<dbReference type="CDD" id="cd06464">
    <property type="entry name" value="ACD_sHsps-like"/>
    <property type="match status" value="1"/>
</dbReference>